<dbReference type="InterPro" id="IPR011050">
    <property type="entry name" value="Pectin_lyase_fold/virulence"/>
</dbReference>
<dbReference type="Gene3D" id="2.160.20.10">
    <property type="entry name" value="Single-stranded right-handed beta-helix, Pectin lyase-like"/>
    <property type="match status" value="1"/>
</dbReference>
<dbReference type="InterPro" id="IPR012334">
    <property type="entry name" value="Pectin_lyas_fold"/>
</dbReference>
<dbReference type="AlphaFoldDB" id="A0AA38ZDF0"/>
<dbReference type="GO" id="GO:0004650">
    <property type="term" value="F:polygalacturonase activity"/>
    <property type="evidence" value="ECO:0007669"/>
    <property type="project" value="InterPro"/>
</dbReference>
<comment type="similarity">
    <text evidence="2 8">Belongs to the glycosyl hydrolase 28 family.</text>
</comment>
<dbReference type="GO" id="GO:0005975">
    <property type="term" value="P:carbohydrate metabolic process"/>
    <property type="evidence" value="ECO:0007669"/>
    <property type="project" value="InterPro"/>
</dbReference>
<dbReference type="SUPFAM" id="SSF51126">
    <property type="entry name" value="Pectin lyase-like"/>
    <property type="match status" value="1"/>
</dbReference>
<keyword evidence="4" id="KW-0964">Secreted</keyword>
<evidence type="ECO:0000256" key="2">
    <source>
        <dbReference type="ARBA" id="ARBA00008834"/>
    </source>
</evidence>
<feature type="chain" id="PRO_5041289018" description="Polygalacturonase" evidence="9">
    <location>
        <begin position="26"/>
        <end position="393"/>
    </location>
</feature>
<dbReference type="SMART" id="SM00710">
    <property type="entry name" value="PbH1"/>
    <property type="match status" value="6"/>
</dbReference>
<evidence type="ECO:0000256" key="5">
    <source>
        <dbReference type="ARBA" id="ARBA00022801"/>
    </source>
</evidence>
<sequence>MGMKLNSTAIALVLLLASAAEVSEGALFDVTKYGAKADASDISQALLAAWKEACASPTPSSVLVPAGTYGLGQIIFEGPCKAPINVIVQGTLKAPVDTKNFKADAGWVAFQHIDQLTLSGNGVFDGQGTAVWGKKCERSSYCGALPINLRFNFLTNSMIRDVTTKDSKQFHVNVLGCKNLSFYHFTVSAPEESLNTDGIHIGRSSGINITNTNIKTGDDCISIGDGSEQITIDQVTCGPGHGISIGSLGKYPNEAPVVGVKVTGSTLTNTQNGIRLKTWPASPAGTASNMHFEDIIMNNVGNAILIDQEYCPYNQCKRQVPSRVKISDVTFKNIRGTTSSDLAVKLVCSSGVPCQNVQLTDINLKYNGGAATSICKNVKPILGGVQLPRSCEA</sequence>
<dbReference type="Pfam" id="PF00295">
    <property type="entry name" value="Glyco_hydro_28"/>
    <property type="match status" value="1"/>
</dbReference>
<keyword evidence="3" id="KW-0134">Cell wall</keyword>
<dbReference type="EMBL" id="JARBHA010000012">
    <property type="protein sequence ID" value="KAJ9686852.1"/>
    <property type="molecule type" value="Genomic_DNA"/>
</dbReference>
<evidence type="ECO:0000256" key="3">
    <source>
        <dbReference type="ARBA" id="ARBA00022512"/>
    </source>
</evidence>
<proteinExistence type="inferred from homology"/>
<dbReference type="FunFam" id="2.160.20.10:FF:000004">
    <property type="entry name" value="Pectin lyase-like superfamily protein"/>
    <property type="match status" value="1"/>
</dbReference>
<protein>
    <recommendedName>
        <fullName evidence="12">Polygalacturonase</fullName>
    </recommendedName>
</protein>
<gene>
    <name evidence="10" type="ORF">PVL29_015623</name>
</gene>
<evidence type="ECO:0000256" key="4">
    <source>
        <dbReference type="ARBA" id="ARBA00022525"/>
    </source>
</evidence>
<name>A0AA38ZDF0_VITRO</name>
<evidence type="ECO:0000256" key="7">
    <source>
        <dbReference type="ARBA" id="ARBA00023316"/>
    </source>
</evidence>
<reference evidence="10 11" key="1">
    <citation type="journal article" date="2023" name="BMC Biotechnol.">
        <title>Vitis rotundifolia cv Carlos genome sequencing.</title>
        <authorList>
            <person name="Huff M."/>
            <person name="Hulse-Kemp A."/>
            <person name="Scheffler B."/>
            <person name="Youngblood R."/>
            <person name="Simpson S."/>
            <person name="Babiker E."/>
            <person name="Staton M."/>
        </authorList>
    </citation>
    <scope>NUCLEOTIDE SEQUENCE [LARGE SCALE GENOMIC DNA]</scope>
    <source>
        <tissue evidence="10">Leaf</tissue>
    </source>
</reference>
<keyword evidence="5 8" id="KW-0378">Hydrolase</keyword>
<comment type="subcellular location">
    <subcellularLocation>
        <location evidence="1">Secreted</location>
        <location evidence="1">Cell wall</location>
    </subcellularLocation>
</comment>
<dbReference type="Proteomes" id="UP001168098">
    <property type="component" value="Unassembled WGS sequence"/>
</dbReference>
<dbReference type="InterPro" id="IPR006626">
    <property type="entry name" value="PbH1"/>
</dbReference>
<accession>A0AA38ZDF0</accession>
<keyword evidence="9" id="KW-0732">Signal</keyword>
<evidence type="ECO:0000256" key="6">
    <source>
        <dbReference type="ARBA" id="ARBA00023295"/>
    </source>
</evidence>
<evidence type="ECO:0000313" key="11">
    <source>
        <dbReference type="Proteomes" id="UP001168098"/>
    </source>
</evidence>
<keyword evidence="7" id="KW-0961">Cell wall biogenesis/degradation</keyword>
<evidence type="ECO:0008006" key="12">
    <source>
        <dbReference type="Google" id="ProtNLM"/>
    </source>
</evidence>
<feature type="signal peptide" evidence="9">
    <location>
        <begin position="1"/>
        <end position="25"/>
    </location>
</feature>
<evidence type="ECO:0000313" key="10">
    <source>
        <dbReference type="EMBL" id="KAJ9686852.1"/>
    </source>
</evidence>
<evidence type="ECO:0000256" key="1">
    <source>
        <dbReference type="ARBA" id="ARBA00004191"/>
    </source>
</evidence>
<organism evidence="10 11">
    <name type="scientific">Vitis rotundifolia</name>
    <name type="common">Muscadine grape</name>
    <dbReference type="NCBI Taxonomy" id="103349"/>
    <lineage>
        <taxon>Eukaryota</taxon>
        <taxon>Viridiplantae</taxon>
        <taxon>Streptophyta</taxon>
        <taxon>Embryophyta</taxon>
        <taxon>Tracheophyta</taxon>
        <taxon>Spermatophyta</taxon>
        <taxon>Magnoliopsida</taxon>
        <taxon>eudicotyledons</taxon>
        <taxon>Gunneridae</taxon>
        <taxon>Pentapetalae</taxon>
        <taxon>rosids</taxon>
        <taxon>Vitales</taxon>
        <taxon>Vitaceae</taxon>
        <taxon>Viteae</taxon>
        <taxon>Vitis</taxon>
    </lineage>
</organism>
<dbReference type="InterPro" id="IPR000743">
    <property type="entry name" value="Glyco_hydro_28"/>
</dbReference>
<keyword evidence="11" id="KW-1185">Reference proteome</keyword>
<dbReference type="PANTHER" id="PTHR31375">
    <property type="match status" value="1"/>
</dbReference>
<dbReference type="GO" id="GO:0071555">
    <property type="term" value="P:cell wall organization"/>
    <property type="evidence" value="ECO:0007669"/>
    <property type="project" value="UniProtKB-KW"/>
</dbReference>
<evidence type="ECO:0000256" key="8">
    <source>
        <dbReference type="RuleBase" id="RU361169"/>
    </source>
</evidence>
<evidence type="ECO:0000256" key="9">
    <source>
        <dbReference type="SAM" id="SignalP"/>
    </source>
</evidence>
<keyword evidence="6 8" id="KW-0326">Glycosidase</keyword>
<comment type="caution">
    <text evidence="10">The sequence shown here is derived from an EMBL/GenBank/DDBJ whole genome shotgun (WGS) entry which is preliminary data.</text>
</comment>